<feature type="binding site" evidence="17">
    <location>
        <position position="260"/>
    </location>
    <ligand>
        <name>NAD(+)</name>
        <dbReference type="ChEBI" id="CHEBI:57540"/>
    </ligand>
</feature>
<evidence type="ECO:0000259" key="20">
    <source>
        <dbReference type="Pfam" id="PF07479"/>
    </source>
</evidence>
<dbReference type="InterPro" id="IPR006168">
    <property type="entry name" value="G3P_DH_NAD-dep"/>
</dbReference>
<comment type="catalytic activity">
    <reaction evidence="10">
        <text>sn-glycerol 3-phosphate + NADP(+) = dihydroxyacetone phosphate + NADPH + H(+)</text>
        <dbReference type="Rhea" id="RHEA:11096"/>
        <dbReference type="ChEBI" id="CHEBI:15378"/>
        <dbReference type="ChEBI" id="CHEBI:57597"/>
        <dbReference type="ChEBI" id="CHEBI:57642"/>
        <dbReference type="ChEBI" id="CHEBI:57783"/>
        <dbReference type="ChEBI" id="CHEBI:58349"/>
        <dbReference type="EC" id="1.1.1.94"/>
    </reaction>
    <physiologicalReaction direction="right-to-left" evidence="10">
        <dbReference type="Rhea" id="RHEA:11098"/>
    </physiologicalReaction>
</comment>
<dbReference type="GO" id="GO:0051287">
    <property type="term" value="F:NAD binding"/>
    <property type="evidence" value="ECO:0007669"/>
    <property type="project" value="InterPro"/>
</dbReference>
<evidence type="ECO:0000256" key="12">
    <source>
        <dbReference type="ARBA" id="ARBA00069372"/>
    </source>
</evidence>
<dbReference type="GO" id="GO:0006650">
    <property type="term" value="P:glycerophospholipid metabolic process"/>
    <property type="evidence" value="ECO:0007669"/>
    <property type="project" value="UniProtKB-UniRule"/>
</dbReference>
<evidence type="ECO:0000256" key="9">
    <source>
        <dbReference type="ARBA" id="ARBA00023264"/>
    </source>
</evidence>
<dbReference type="NCBIfam" id="NF000940">
    <property type="entry name" value="PRK00094.1-2"/>
    <property type="match status" value="1"/>
</dbReference>
<dbReference type="InterPro" id="IPR006109">
    <property type="entry name" value="G3P_DH_NAD-dep_C"/>
</dbReference>
<feature type="binding site" evidence="17">
    <location>
        <begin position="17"/>
        <end position="22"/>
    </location>
    <ligand>
        <name>NAD(+)</name>
        <dbReference type="ChEBI" id="CHEBI:57540"/>
    </ligand>
</feature>
<evidence type="ECO:0000256" key="2">
    <source>
        <dbReference type="ARBA" id="ARBA00022516"/>
    </source>
</evidence>
<feature type="binding site" evidence="17">
    <location>
        <position position="145"/>
    </location>
    <ligand>
        <name>NAD(+)</name>
        <dbReference type="ChEBI" id="CHEBI:57540"/>
    </ligand>
</feature>
<keyword evidence="9 14" id="KW-1208">Phospholipid metabolism</keyword>
<dbReference type="InterPro" id="IPR013328">
    <property type="entry name" value="6PGD_dom2"/>
</dbReference>
<sequence>MRLGEETQHVDQISVLGAGAFGTALAISLARSGQAVTLWARSNDAARSMQSARENIGRLPGKPFPASLNATSDLTHACKAPILLLAVPMQQLADFAVLNKSLIQHKSLVACCKGIDLKSDRGPLAVLEDLVPDARVAILSGPSFAIDIADGLPTALTLAARDKDVVDMLQSKLTTDTIRLYSSLDPVGVEFGGALKNVIAIACGLAMGAGLGESARAALMTRGFSEMQRLAARVGADPTTLSGLSGFGDLVLTCTSDKSRNFSHGFKLGTGAKVDPNITVEGVATAKAVMHLARTLDLDMPITTTITQILDGHISISEAVELLLSRPLKRE</sequence>
<evidence type="ECO:0000256" key="16">
    <source>
        <dbReference type="PIRSR" id="PIRSR000114-2"/>
    </source>
</evidence>
<dbReference type="UniPathway" id="UPA00940"/>
<dbReference type="SUPFAM" id="SSF48179">
    <property type="entry name" value="6-phosphogluconate dehydrogenase C-terminal domain-like"/>
    <property type="match status" value="1"/>
</dbReference>
<keyword evidence="6 14" id="KW-0520">NAD</keyword>
<protein>
    <recommendedName>
        <fullName evidence="12 14">Glycerol-3-phosphate dehydrogenase [NAD(P)+]</fullName>
        <ecNumber evidence="11 14">1.1.1.94</ecNumber>
    </recommendedName>
    <alternativeName>
        <fullName evidence="14">NAD(P)(+)-dependent glycerol-3-phosphate dehydrogenase</fullName>
    </alternativeName>
    <alternativeName>
        <fullName evidence="13 14">NAD(P)H-dependent dihydroxyacetone-phosphate reductase</fullName>
    </alternativeName>
</protein>
<dbReference type="GO" id="GO:0141152">
    <property type="term" value="F:glycerol-3-phosphate dehydrogenase (NAD+) activity"/>
    <property type="evidence" value="ECO:0007669"/>
    <property type="project" value="RHEA"/>
</dbReference>
<name>A0A1G7LEY5_9RHOB</name>
<dbReference type="Pfam" id="PF07479">
    <property type="entry name" value="NAD_Gly3P_dh_C"/>
    <property type="match status" value="1"/>
</dbReference>
<evidence type="ECO:0000256" key="13">
    <source>
        <dbReference type="ARBA" id="ARBA00080511"/>
    </source>
</evidence>
<evidence type="ECO:0000313" key="22">
    <source>
        <dbReference type="Proteomes" id="UP000182284"/>
    </source>
</evidence>
<evidence type="ECO:0000256" key="8">
    <source>
        <dbReference type="ARBA" id="ARBA00023209"/>
    </source>
</evidence>
<evidence type="ECO:0000256" key="15">
    <source>
        <dbReference type="PIRSR" id="PIRSR000114-1"/>
    </source>
</evidence>
<keyword evidence="7 14" id="KW-0443">Lipid metabolism</keyword>
<dbReference type="GO" id="GO:0005975">
    <property type="term" value="P:carbohydrate metabolic process"/>
    <property type="evidence" value="ECO:0007669"/>
    <property type="project" value="InterPro"/>
</dbReference>
<feature type="binding site" evidence="14">
    <location>
        <position position="113"/>
    </location>
    <ligand>
        <name>sn-glycerol 3-phosphate</name>
        <dbReference type="ChEBI" id="CHEBI:57597"/>
    </ligand>
</feature>
<evidence type="ECO:0000259" key="19">
    <source>
        <dbReference type="Pfam" id="PF01210"/>
    </source>
</evidence>
<dbReference type="NCBIfam" id="NF000942">
    <property type="entry name" value="PRK00094.1-4"/>
    <property type="match status" value="1"/>
</dbReference>
<evidence type="ECO:0000256" key="6">
    <source>
        <dbReference type="ARBA" id="ARBA00023027"/>
    </source>
</evidence>
<keyword evidence="5 14" id="KW-0560">Oxidoreductase</keyword>
<dbReference type="InterPro" id="IPR036291">
    <property type="entry name" value="NAD(P)-bd_dom_sf"/>
</dbReference>
<comment type="pathway">
    <text evidence="14">Membrane lipid metabolism; glycerophospholipid metabolism.</text>
</comment>
<keyword evidence="2 14" id="KW-0444">Lipid biosynthesis</keyword>
<feature type="binding site" evidence="14">
    <location>
        <position position="260"/>
    </location>
    <ligand>
        <name>NADPH</name>
        <dbReference type="ChEBI" id="CHEBI:57783"/>
    </ligand>
</feature>
<feature type="binding site" evidence="14">
    <location>
        <position position="260"/>
    </location>
    <ligand>
        <name>sn-glycerol 3-phosphate</name>
        <dbReference type="ChEBI" id="CHEBI:57597"/>
    </ligand>
</feature>
<comment type="caution">
    <text evidence="14">Lacks conserved residue(s) required for the propagation of feature annotation.</text>
</comment>
<dbReference type="GO" id="GO:0046167">
    <property type="term" value="P:glycerol-3-phosphate biosynthetic process"/>
    <property type="evidence" value="ECO:0007669"/>
    <property type="project" value="UniProtKB-UniRule"/>
</dbReference>
<feature type="binding site" evidence="14">
    <location>
        <position position="141"/>
    </location>
    <ligand>
        <name>sn-glycerol 3-phosphate</name>
        <dbReference type="ChEBI" id="CHEBI:57597"/>
    </ligand>
</feature>
<dbReference type="GO" id="GO:0008654">
    <property type="term" value="P:phospholipid biosynthetic process"/>
    <property type="evidence" value="ECO:0007669"/>
    <property type="project" value="UniProtKB-KW"/>
</dbReference>
<dbReference type="Gene3D" id="1.10.1040.10">
    <property type="entry name" value="N-(1-d-carboxylethyl)-l-norvaline Dehydrogenase, domain 2"/>
    <property type="match status" value="1"/>
</dbReference>
<feature type="binding site" evidence="16">
    <location>
        <begin position="260"/>
        <end position="261"/>
    </location>
    <ligand>
        <name>substrate</name>
    </ligand>
</feature>
<dbReference type="InterPro" id="IPR011128">
    <property type="entry name" value="G3P_DH_NAD-dep_N"/>
</dbReference>
<feature type="binding site" evidence="14">
    <location>
        <position position="261"/>
    </location>
    <ligand>
        <name>sn-glycerol 3-phosphate</name>
        <dbReference type="ChEBI" id="CHEBI:57597"/>
    </ligand>
</feature>
<evidence type="ECO:0000256" key="7">
    <source>
        <dbReference type="ARBA" id="ARBA00023098"/>
    </source>
</evidence>
<evidence type="ECO:0000256" key="14">
    <source>
        <dbReference type="HAMAP-Rule" id="MF_00394"/>
    </source>
</evidence>
<dbReference type="PROSITE" id="PS00957">
    <property type="entry name" value="NAD_G3PDH"/>
    <property type="match status" value="1"/>
</dbReference>
<feature type="domain" description="Glycerol-3-phosphate dehydrogenase NAD-dependent C-terminal" evidence="20">
    <location>
        <begin position="185"/>
        <end position="321"/>
    </location>
</feature>
<dbReference type="Proteomes" id="UP000182284">
    <property type="component" value="Unassembled WGS sequence"/>
</dbReference>
<dbReference type="HAMAP" id="MF_00394">
    <property type="entry name" value="NAD_Glyc3P_dehydrog"/>
    <property type="match status" value="1"/>
</dbReference>
<feature type="binding site" evidence="14">
    <location>
        <position position="281"/>
    </location>
    <ligand>
        <name>NADPH</name>
        <dbReference type="ChEBI" id="CHEBI:57783"/>
    </ligand>
</feature>
<dbReference type="AlphaFoldDB" id="A0A1G7LEY5"/>
<dbReference type="GO" id="GO:0046168">
    <property type="term" value="P:glycerol-3-phosphate catabolic process"/>
    <property type="evidence" value="ECO:0007669"/>
    <property type="project" value="InterPro"/>
</dbReference>
<feature type="active site" description="Proton acceptor" evidence="14 15">
    <location>
        <position position="196"/>
    </location>
</feature>
<dbReference type="PRINTS" id="PR00077">
    <property type="entry name" value="GPDHDRGNASE"/>
</dbReference>
<dbReference type="EMBL" id="FNBL01000004">
    <property type="protein sequence ID" value="SDF48023.1"/>
    <property type="molecule type" value="Genomic_DNA"/>
</dbReference>
<organism evidence="21 22">
    <name type="scientific">Celeribacter baekdonensis</name>
    <dbReference type="NCBI Taxonomy" id="875171"/>
    <lineage>
        <taxon>Bacteria</taxon>
        <taxon>Pseudomonadati</taxon>
        <taxon>Pseudomonadota</taxon>
        <taxon>Alphaproteobacteria</taxon>
        <taxon>Rhodobacterales</taxon>
        <taxon>Roseobacteraceae</taxon>
        <taxon>Celeribacter</taxon>
    </lineage>
</organism>
<feature type="domain" description="Glycerol-3-phosphate dehydrogenase NAD-dependent N-terminal" evidence="19">
    <location>
        <begin position="12"/>
        <end position="164"/>
    </location>
</feature>
<feature type="binding site" evidence="14">
    <location>
        <position position="249"/>
    </location>
    <ligand>
        <name>sn-glycerol 3-phosphate</name>
        <dbReference type="ChEBI" id="CHEBI:57597"/>
    </ligand>
</feature>
<dbReference type="PIRSF" id="PIRSF000114">
    <property type="entry name" value="Glycerol-3-P_dh"/>
    <property type="match status" value="1"/>
</dbReference>
<comment type="subcellular location">
    <subcellularLocation>
        <location evidence="14">Cytoplasm</location>
    </subcellularLocation>
</comment>
<evidence type="ECO:0000256" key="4">
    <source>
        <dbReference type="ARBA" id="ARBA00022857"/>
    </source>
</evidence>
<evidence type="ECO:0000256" key="10">
    <source>
        <dbReference type="ARBA" id="ARBA00052716"/>
    </source>
</evidence>
<evidence type="ECO:0000313" key="21">
    <source>
        <dbReference type="EMBL" id="SDF48023.1"/>
    </source>
</evidence>
<dbReference type="OrthoDB" id="9812273at2"/>
<dbReference type="GO" id="GO:0005829">
    <property type="term" value="C:cytosol"/>
    <property type="evidence" value="ECO:0007669"/>
    <property type="project" value="TreeGrafter"/>
</dbReference>
<evidence type="ECO:0000256" key="17">
    <source>
        <dbReference type="PIRSR" id="PIRSR000114-3"/>
    </source>
</evidence>
<dbReference type="SUPFAM" id="SSF51735">
    <property type="entry name" value="NAD(P)-binding Rossmann-fold domains"/>
    <property type="match status" value="1"/>
</dbReference>
<keyword evidence="8 14" id="KW-0594">Phospholipid biosynthesis</keyword>
<keyword evidence="3 14" id="KW-0547">Nucleotide-binding</keyword>
<evidence type="ECO:0000256" key="11">
    <source>
        <dbReference type="ARBA" id="ARBA00066687"/>
    </source>
</evidence>
<evidence type="ECO:0000256" key="3">
    <source>
        <dbReference type="ARBA" id="ARBA00022741"/>
    </source>
</evidence>
<feature type="binding site" evidence="14">
    <location>
        <position position="21"/>
    </location>
    <ligand>
        <name>NADPH</name>
        <dbReference type="ChEBI" id="CHEBI:57783"/>
    </ligand>
</feature>
<evidence type="ECO:0000256" key="1">
    <source>
        <dbReference type="ARBA" id="ARBA00011009"/>
    </source>
</evidence>
<dbReference type="Pfam" id="PF01210">
    <property type="entry name" value="NAD_Gly3P_dh_N"/>
    <property type="match status" value="1"/>
</dbReference>
<dbReference type="FunFam" id="1.10.1040.10:FF:000001">
    <property type="entry name" value="Glycerol-3-phosphate dehydrogenase [NAD(P)+]"/>
    <property type="match status" value="1"/>
</dbReference>
<keyword evidence="14" id="KW-0963">Cytoplasm</keyword>
<dbReference type="FunFam" id="3.40.50.720:FF:000019">
    <property type="entry name" value="Glycerol-3-phosphate dehydrogenase [NAD(P)+]"/>
    <property type="match status" value="1"/>
</dbReference>
<dbReference type="PANTHER" id="PTHR11728">
    <property type="entry name" value="GLYCEROL-3-PHOSPHATE DEHYDROGENASE"/>
    <property type="match status" value="1"/>
</dbReference>
<gene>
    <name evidence="14" type="primary">gpsA</name>
    <name evidence="21" type="ORF">SAMN04488117_104271</name>
</gene>
<evidence type="ECO:0000256" key="5">
    <source>
        <dbReference type="ARBA" id="ARBA00023002"/>
    </source>
</evidence>
<evidence type="ECO:0000256" key="18">
    <source>
        <dbReference type="RuleBase" id="RU000437"/>
    </source>
</evidence>
<comment type="similarity">
    <text evidence="1 14 18">Belongs to the NAD-dependent glycerol-3-phosphate dehydrogenase family.</text>
</comment>
<comment type="function">
    <text evidence="14">Catalyzes the reduction of the glycolytic intermediate dihydroxyacetone phosphate (DHAP) to sn-glycerol 3-phosphate (G3P), the key precursor for phospholipid synthesis.</text>
</comment>
<feature type="binding site" evidence="14">
    <location>
        <position position="143"/>
    </location>
    <ligand>
        <name>sn-glycerol 3-phosphate</name>
        <dbReference type="ChEBI" id="CHEBI:57597"/>
    </ligand>
</feature>
<feature type="binding site" evidence="14">
    <location>
        <position position="145"/>
    </location>
    <ligand>
        <name>NADPH</name>
        <dbReference type="ChEBI" id="CHEBI:57783"/>
    </ligand>
</feature>
<feature type="binding site" evidence="14">
    <location>
        <position position="113"/>
    </location>
    <ligand>
        <name>NADPH</name>
        <dbReference type="ChEBI" id="CHEBI:57783"/>
    </ligand>
</feature>
<dbReference type="Gene3D" id="3.40.50.720">
    <property type="entry name" value="NAD(P)-binding Rossmann-like Domain"/>
    <property type="match status" value="1"/>
</dbReference>
<dbReference type="EC" id="1.1.1.94" evidence="11 14"/>
<keyword evidence="4 14" id="KW-0521">NADP</keyword>
<accession>A0A1G7LEY5</accession>
<feature type="binding site" evidence="14">
    <location>
        <position position="259"/>
    </location>
    <ligand>
        <name>sn-glycerol 3-phosphate</name>
        <dbReference type="ChEBI" id="CHEBI:57597"/>
    </ligand>
</feature>
<comment type="catalytic activity">
    <reaction evidence="14">
        <text>sn-glycerol 3-phosphate + NAD(+) = dihydroxyacetone phosphate + NADH + H(+)</text>
        <dbReference type="Rhea" id="RHEA:11092"/>
        <dbReference type="ChEBI" id="CHEBI:15378"/>
        <dbReference type="ChEBI" id="CHEBI:57540"/>
        <dbReference type="ChEBI" id="CHEBI:57597"/>
        <dbReference type="ChEBI" id="CHEBI:57642"/>
        <dbReference type="ChEBI" id="CHEBI:57945"/>
        <dbReference type="EC" id="1.1.1.94"/>
    </reaction>
</comment>
<feature type="binding site" evidence="14">
    <location>
        <position position="41"/>
    </location>
    <ligand>
        <name>NADPH</name>
        <dbReference type="ChEBI" id="CHEBI:57783"/>
    </ligand>
</feature>
<feature type="binding site" evidence="14">
    <location>
        <position position="196"/>
    </location>
    <ligand>
        <name>sn-glycerol 3-phosphate</name>
        <dbReference type="ChEBI" id="CHEBI:57597"/>
    </ligand>
</feature>
<reference evidence="21 22" key="1">
    <citation type="submission" date="2016-10" db="EMBL/GenBank/DDBJ databases">
        <authorList>
            <person name="de Groot N.N."/>
        </authorList>
    </citation>
    <scope>NUCLEOTIDE SEQUENCE [LARGE SCALE GENOMIC DNA]</scope>
    <source>
        <strain evidence="21 22">DSM 27375</strain>
    </source>
</reference>
<dbReference type="GO" id="GO:0141153">
    <property type="term" value="F:glycerol-3-phosphate dehydrogenase (NADP+) activity"/>
    <property type="evidence" value="ECO:0007669"/>
    <property type="project" value="RHEA"/>
</dbReference>
<dbReference type="InterPro" id="IPR008927">
    <property type="entry name" value="6-PGluconate_DH-like_C_sf"/>
</dbReference>
<feature type="binding site" evidence="16">
    <location>
        <position position="113"/>
    </location>
    <ligand>
        <name>substrate</name>
    </ligand>
</feature>
<dbReference type="PANTHER" id="PTHR11728:SF1">
    <property type="entry name" value="GLYCEROL-3-PHOSPHATE DEHYDROGENASE [NAD(+)] 2, CHLOROPLASTIC"/>
    <property type="match status" value="1"/>
</dbReference>
<proteinExistence type="inferred from homology"/>